<evidence type="ECO:0000256" key="4">
    <source>
        <dbReference type="ARBA" id="ARBA00023012"/>
    </source>
</evidence>
<dbReference type="InterPro" id="IPR003594">
    <property type="entry name" value="HATPase_dom"/>
</dbReference>
<dbReference type="PROSITE" id="PS50109">
    <property type="entry name" value="HIS_KIN"/>
    <property type="match status" value="1"/>
</dbReference>
<dbReference type="InterPro" id="IPR036890">
    <property type="entry name" value="HATPase_C_sf"/>
</dbReference>
<dbReference type="EMBL" id="FWXI01000012">
    <property type="protein sequence ID" value="SMC89719.1"/>
    <property type="molecule type" value="Genomic_DNA"/>
</dbReference>
<evidence type="ECO:0000256" key="3">
    <source>
        <dbReference type="ARBA" id="ARBA00022777"/>
    </source>
</evidence>
<evidence type="ECO:0000256" key="5">
    <source>
        <dbReference type="SAM" id="Phobius"/>
    </source>
</evidence>
<reference evidence="7 8" key="1">
    <citation type="submission" date="2017-04" db="EMBL/GenBank/DDBJ databases">
        <authorList>
            <person name="Afonso C.L."/>
            <person name="Miller P.J."/>
            <person name="Scott M.A."/>
            <person name="Spackman E."/>
            <person name="Goraichik I."/>
            <person name="Dimitrov K.M."/>
            <person name="Suarez D.L."/>
            <person name="Swayne D.E."/>
        </authorList>
    </citation>
    <scope>NUCLEOTIDE SEQUENCE [LARGE SCALE GENOMIC DNA]</scope>
    <source>
        <strain evidence="7 8">DSM 5090</strain>
    </source>
</reference>
<dbReference type="InterPro" id="IPR039506">
    <property type="entry name" value="SPOB_a"/>
</dbReference>
<keyword evidence="3 7" id="KW-0418">Kinase</keyword>
<dbReference type="PANTHER" id="PTHR40448:SF1">
    <property type="entry name" value="TWO-COMPONENT SENSOR HISTIDINE KINASE"/>
    <property type="match status" value="1"/>
</dbReference>
<dbReference type="Gene3D" id="1.10.287.130">
    <property type="match status" value="1"/>
</dbReference>
<sequence>MKNLLTLPYLKNKKVKTIILVATLILLLLTSMNLLVTYNSTINSVKVAIANQGIEMAKSIAEDLDTETYKRVLTGKKVNEDYWKISSYLYEAKKKTSAMYVYTLLVDNPQVSKVMVYGTTPNSPIQFPIEGFCTLPEDQIKLALQGGTYYTDILHDPEMGDYLSVGAPIKDHNGQIMGYLGIDMSAELVKQISREVVTNSYSTFLFNVIFTFILLVTFFIIQKWYQLEMKKAIGDTEQTYQEEFLSFLTSVKSLRHDFVNHIQVLYGLIEFRYYDKALEYMKSLFTEVKLVDLSLKVNNPALLVLFQSKFVVAQNKQIEMQFELAQDLFDQVKSTDLIKIFSNLLDNAIEATIQLPVEERYIKITGKNFRTSYYFEVENSGPTISETARSLLFNQGYTTKQPSGDKTRGLGLYIVKGIIKQVHGEISFTSQNQINKISIIIPIITGG</sequence>
<dbReference type="PANTHER" id="PTHR40448">
    <property type="entry name" value="TWO-COMPONENT SENSOR HISTIDINE KINASE"/>
    <property type="match status" value="1"/>
</dbReference>
<dbReference type="SUPFAM" id="SSF55874">
    <property type="entry name" value="ATPase domain of HSP90 chaperone/DNA topoisomerase II/histidine kinase"/>
    <property type="match status" value="1"/>
</dbReference>
<keyword evidence="1" id="KW-0597">Phosphoprotein</keyword>
<dbReference type="SUPFAM" id="SSF103190">
    <property type="entry name" value="Sensory domain-like"/>
    <property type="match status" value="1"/>
</dbReference>
<proteinExistence type="predicted"/>
<dbReference type="GO" id="GO:0042802">
    <property type="term" value="F:identical protein binding"/>
    <property type="evidence" value="ECO:0007669"/>
    <property type="project" value="TreeGrafter"/>
</dbReference>
<evidence type="ECO:0000313" key="8">
    <source>
        <dbReference type="Proteomes" id="UP000192738"/>
    </source>
</evidence>
<evidence type="ECO:0000259" key="6">
    <source>
        <dbReference type="PROSITE" id="PS50109"/>
    </source>
</evidence>
<name>A0A1W2CWU3_9FIRM</name>
<keyword evidence="5" id="KW-0812">Transmembrane</keyword>
<dbReference type="Pfam" id="PF14689">
    <property type="entry name" value="SPOB_a"/>
    <property type="match status" value="1"/>
</dbReference>
<dbReference type="InterPro" id="IPR005467">
    <property type="entry name" value="His_kinase_dom"/>
</dbReference>
<accession>A0A1W2CWU3</accession>
<keyword evidence="4" id="KW-0902">Two-component regulatory system</keyword>
<dbReference type="OrthoDB" id="1677679at2"/>
<dbReference type="Pfam" id="PF14501">
    <property type="entry name" value="HATPase_c_5"/>
    <property type="match status" value="1"/>
</dbReference>
<protein>
    <submittedName>
        <fullName evidence="7">Sensor_kinase_SpoOB-type, alpha-helical domain</fullName>
    </submittedName>
</protein>
<feature type="transmembrane region" description="Helical" evidence="5">
    <location>
        <begin position="201"/>
        <end position="221"/>
    </location>
</feature>
<dbReference type="InterPro" id="IPR032834">
    <property type="entry name" value="NatK-like_C"/>
</dbReference>
<feature type="domain" description="Histidine kinase" evidence="6">
    <location>
        <begin position="337"/>
        <end position="445"/>
    </location>
</feature>
<dbReference type="InterPro" id="IPR016120">
    <property type="entry name" value="Sig_transdc_His_kin_SpoOB"/>
</dbReference>
<dbReference type="RefSeq" id="WP_084576509.1">
    <property type="nucleotide sequence ID" value="NZ_CP155572.1"/>
</dbReference>
<dbReference type="InterPro" id="IPR029151">
    <property type="entry name" value="Sensor-like_sf"/>
</dbReference>
<organism evidence="7 8">
    <name type="scientific">Sporomusa malonica</name>
    <dbReference type="NCBI Taxonomy" id="112901"/>
    <lineage>
        <taxon>Bacteria</taxon>
        <taxon>Bacillati</taxon>
        <taxon>Bacillota</taxon>
        <taxon>Negativicutes</taxon>
        <taxon>Selenomonadales</taxon>
        <taxon>Sporomusaceae</taxon>
        <taxon>Sporomusa</taxon>
    </lineage>
</organism>
<keyword evidence="5" id="KW-0472">Membrane</keyword>
<dbReference type="SMART" id="SM00387">
    <property type="entry name" value="HATPase_c"/>
    <property type="match status" value="1"/>
</dbReference>
<keyword evidence="2" id="KW-0808">Transferase</keyword>
<evidence type="ECO:0000256" key="1">
    <source>
        <dbReference type="ARBA" id="ARBA00022553"/>
    </source>
</evidence>
<dbReference type="Proteomes" id="UP000192738">
    <property type="component" value="Unassembled WGS sequence"/>
</dbReference>
<dbReference type="GO" id="GO:0000155">
    <property type="term" value="F:phosphorelay sensor kinase activity"/>
    <property type="evidence" value="ECO:0007669"/>
    <property type="project" value="InterPro"/>
</dbReference>
<dbReference type="AlphaFoldDB" id="A0A1W2CWU3"/>
<dbReference type="SUPFAM" id="SSF55890">
    <property type="entry name" value="Sporulation response regulatory protein Spo0B"/>
    <property type="match status" value="1"/>
</dbReference>
<evidence type="ECO:0000256" key="2">
    <source>
        <dbReference type="ARBA" id="ARBA00022679"/>
    </source>
</evidence>
<dbReference type="Gene3D" id="3.30.565.10">
    <property type="entry name" value="Histidine kinase-like ATPase, C-terminal domain"/>
    <property type="match status" value="1"/>
</dbReference>
<gene>
    <name evidence="7" type="ORF">SAMN04488500_11256</name>
</gene>
<evidence type="ECO:0000313" key="7">
    <source>
        <dbReference type="EMBL" id="SMC89719.1"/>
    </source>
</evidence>
<keyword evidence="5" id="KW-1133">Transmembrane helix</keyword>
<dbReference type="CDD" id="cd18773">
    <property type="entry name" value="PDC1_HK_sensor"/>
    <property type="match status" value="1"/>
</dbReference>
<dbReference type="STRING" id="112901.SAMN04488500_11256"/>
<keyword evidence="8" id="KW-1185">Reference proteome</keyword>